<keyword evidence="4" id="KW-1185">Reference proteome</keyword>
<sequence>METFGGAPLTRYLLCSLAPRRGDEWLHGSESLNLFEKSSGGKSLAAREYGKEVPLDCVETVNNNDEDNMDSEEYIPGTPVSQQRVTNKNPDKTQTSIMNDLQIFIAKHKLKANATEELLGISSRLVESFDVTAITKRLETIERKVGIVPTPPSQTIITKTYASTAQQWSQGFLPTPKITTQKPKIPNPPRPIPPKQQTPQPARVQKAAATTDFVTLPTVLVVPKISEPTGEVEGAKLNIKALLEANIRPKALGGNIDRSYKATKELPNLFSNNIPEIYCIQEPYIHAGCTFLPTKWRTIFHPEGSVLVSIRNPNIAAVIRHINKHFVCVDVSKGLDTFSIISFYFPPFSNKNNMFQNLNELTDTIQPNQWFLFGDGNIQSELWVPDKDDSKRNRDFGVPMIDFILCRNLLVWNDSTAGPNFQTNNGRSWIDVTLSTSSLYDYYMATRMKYA</sequence>
<feature type="compositionally biased region" description="Polar residues" evidence="1">
    <location>
        <begin position="79"/>
        <end position="90"/>
    </location>
</feature>
<reference evidence="3" key="1">
    <citation type="journal article" date="2020" name="bioRxiv">
        <title>Chromosome-level reference genome of the European wasp spider Argiope bruennichi: a resource for studies on range expansion and evolutionary adaptation.</title>
        <authorList>
            <person name="Sheffer M.M."/>
            <person name="Hoppe A."/>
            <person name="Krehenwinkel H."/>
            <person name="Uhl G."/>
            <person name="Kuss A.W."/>
            <person name="Jensen L."/>
            <person name="Jensen C."/>
            <person name="Gillespie R.G."/>
            <person name="Hoff K.J."/>
            <person name="Prost S."/>
        </authorList>
    </citation>
    <scope>NUCLEOTIDE SEQUENCE</scope>
</reference>
<dbReference type="InterPro" id="IPR005135">
    <property type="entry name" value="Endo/exonuclease/phosphatase"/>
</dbReference>
<feature type="domain" description="Endonuclease/exonuclease/phosphatase" evidence="2">
    <location>
        <begin position="339"/>
        <end position="440"/>
    </location>
</feature>
<dbReference type="InterPro" id="IPR036691">
    <property type="entry name" value="Endo/exonu/phosph_ase_sf"/>
</dbReference>
<dbReference type="Proteomes" id="UP000807504">
    <property type="component" value="Unassembled WGS sequence"/>
</dbReference>
<protein>
    <recommendedName>
        <fullName evidence="2">Endonuclease/exonuclease/phosphatase domain-containing protein</fullName>
    </recommendedName>
</protein>
<dbReference type="Gene3D" id="3.60.10.10">
    <property type="entry name" value="Endonuclease/exonuclease/phosphatase"/>
    <property type="match status" value="1"/>
</dbReference>
<dbReference type="GO" id="GO:0003824">
    <property type="term" value="F:catalytic activity"/>
    <property type="evidence" value="ECO:0007669"/>
    <property type="project" value="InterPro"/>
</dbReference>
<reference evidence="3" key="2">
    <citation type="submission" date="2020-06" db="EMBL/GenBank/DDBJ databases">
        <authorList>
            <person name="Sheffer M."/>
        </authorList>
    </citation>
    <scope>NUCLEOTIDE SEQUENCE</scope>
</reference>
<evidence type="ECO:0000313" key="4">
    <source>
        <dbReference type="Proteomes" id="UP000807504"/>
    </source>
</evidence>
<feature type="region of interest" description="Disordered" evidence="1">
    <location>
        <begin position="62"/>
        <end position="90"/>
    </location>
</feature>
<accession>A0A8T0EWR5</accession>
<dbReference type="SUPFAM" id="SSF56219">
    <property type="entry name" value="DNase I-like"/>
    <property type="match status" value="1"/>
</dbReference>
<organism evidence="3 4">
    <name type="scientific">Argiope bruennichi</name>
    <name type="common">Wasp spider</name>
    <name type="synonym">Aranea bruennichi</name>
    <dbReference type="NCBI Taxonomy" id="94029"/>
    <lineage>
        <taxon>Eukaryota</taxon>
        <taxon>Metazoa</taxon>
        <taxon>Ecdysozoa</taxon>
        <taxon>Arthropoda</taxon>
        <taxon>Chelicerata</taxon>
        <taxon>Arachnida</taxon>
        <taxon>Araneae</taxon>
        <taxon>Araneomorphae</taxon>
        <taxon>Entelegynae</taxon>
        <taxon>Araneoidea</taxon>
        <taxon>Araneidae</taxon>
        <taxon>Argiope</taxon>
    </lineage>
</organism>
<feature type="compositionally biased region" description="Pro residues" evidence="1">
    <location>
        <begin position="185"/>
        <end position="196"/>
    </location>
</feature>
<comment type="caution">
    <text evidence="3">The sequence shown here is derived from an EMBL/GenBank/DDBJ whole genome shotgun (WGS) entry which is preliminary data.</text>
</comment>
<feature type="region of interest" description="Disordered" evidence="1">
    <location>
        <begin position="174"/>
        <end position="204"/>
    </location>
</feature>
<evidence type="ECO:0000313" key="3">
    <source>
        <dbReference type="EMBL" id="KAF8782027.1"/>
    </source>
</evidence>
<evidence type="ECO:0000259" key="2">
    <source>
        <dbReference type="Pfam" id="PF14529"/>
    </source>
</evidence>
<gene>
    <name evidence="3" type="ORF">HNY73_012362</name>
</gene>
<evidence type="ECO:0000256" key="1">
    <source>
        <dbReference type="SAM" id="MobiDB-lite"/>
    </source>
</evidence>
<name>A0A8T0EWR5_ARGBR</name>
<proteinExistence type="predicted"/>
<dbReference type="EMBL" id="JABXBU010001863">
    <property type="protein sequence ID" value="KAF8782027.1"/>
    <property type="molecule type" value="Genomic_DNA"/>
</dbReference>
<feature type="compositionally biased region" description="Acidic residues" evidence="1">
    <location>
        <begin position="64"/>
        <end position="73"/>
    </location>
</feature>
<dbReference type="Pfam" id="PF14529">
    <property type="entry name" value="Exo_endo_phos_2"/>
    <property type="match status" value="1"/>
</dbReference>
<dbReference type="AlphaFoldDB" id="A0A8T0EWR5"/>